<dbReference type="EMBL" id="NDWU01000002">
    <property type="protein sequence ID" value="PUA34175.1"/>
    <property type="molecule type" value="Genomic_DNA"/>
</dbReference>
<dbReference type="Pfam" id="PF07282">
    <property type="entry name" value="Cas12f1-like_TNB"/>
    <property type="match status" value="1"/>
</dbReference>
<reference evidence="3 4" key="1">
    <citation type="submission" date="2017-04" db="EMBL/GenBank/DDBJ databases">
        <title>Draft Aigarchaeota genome from a New Zealand hot spring.</title>
        <authorList>
            <person name="Reysenbach A.-L."/>
            <person name="Donaho J.A."/>
            <person name="Gerhart J."/>
            <person name="Kelley J.F."/>
            <person name="Kouba K."/>
            <person name="Podar M."/>
            <person name="Stott M."/>
        </authorList>
    </citation>
    <scope>NUCLEOTIDE SEQUENCE [LARGE SCALE GENOMIC DNA]</scope>
    <source>
        <strain evidence="3">NZ13_MG1</strain>
    </source>
</reference>
<name>A0A2R7Y9G8_9ARCH</name>
<feature type="domain" description="Cas12f1-like TNB" evidence="2">
    <location>
        <begin position="75"/>
        <end position="132"/>
    </location>
</feature>
<organism evidence="3 4">
    <name type="scientific">Candidatus Terraquivivens tikiterensis</name>
    <dbReference type="NCBI Taxonomy" id="1980982"/>
    <lineage>
        <taxon>Archaea</taxon>
        <taxon>Nitrososphaerota</taxon>
        <taxon>Candidatus Wolframiiraptoraceae</taxon>
        <taxon>Candidatus Terraquivivens</taxon>
    </lineage>
</organism>
<proteinExistence type="predicted"/>
<evidence type="ECO:0000256" key="1">
    <source>
        <dbReference type="ARBA" id="ARBA00023125"/>
    </source>
</evidence>
<dbReference type="Proteomes" id="UP000244066">
    <property type="component" value="Unassembled WGS sequence"/>
</dbReference>
<sequence>KRLQSKASKRPSLRRILAKYSRRERNRAIDFLHKVTTSLSREFKGYMHGFESLEKQRMFNNSKEHNRNIAKSDWKKLIVMMGYKSRIKTLNPHNTTKRCSRCGMVNAPKGALYNCKHCGLRIDRQLNGAINLYLQMEGLTPSPRLFDELVRAWRGFTLTGEEADEGFDELVRAPRLMNPKSYVMSIKDCIAQNPCAP</sequence>
<comment type="caution">
    <text evidence="3">The sequence shown here is derived from an EMBL/GenBank/DDBJ whole genome shotgun (WGS) entry which is preliminary data.</text>
</comment>
<gene>
    <name evidence="3" type="ORF">B9J98_00860</name>
</gene>
<evidence type="ECO:0000259" key="2">
    <source>
        <dbReference type="Pfam" id="PF07282"/>
    </source>
</evidence>
<dbReference type="AlphaFoldDB" id="A0A2R7Y9G8"/>
<evidence type="ECO:0000313" key="3">
    <source>
        <dbReference type="EMBL" id="PUA34175.1"/>
    </source>
</evidence>
<protein>
    <submittedName>
        <fullName evidence="3">Transposase</fullName>
    </submittedName>
</protein>
<accession>A0A2R7Y9G8</accession>
<dbReference type="InterPro" id="IPR010095">
    <property type="entry name" value="Cas12f1-like_TNB"/>
</dbReference>
<keyword evidence="1" id="KW-0238">DNA-binding</keyword>
<evidence type="ECO:0000313" key="4">
    <source>
        <dbReference type="Proteomes" id="UP000244066"/>
    </source>
</evidence>
<feature type="non-terminal residue" evidence="3">
    <location>
        <position position="1"/>
    </location>
</feature>
<dbReference type="GO" id="GO:0003677">
    <property type="term" value="F:DNA binding"/>
    <property type="evidence" value="ECO:0007669"/>
    <property type="project" value="UniProtKB-KW"/>
</dbReference>